<dbReference type="KEGG" id="scm:SCHCO_02537572"/>
<dbReference type="InParanoid" id="D8PMW4"/>
<sequence length="204" mass="23599">MAVPTAIEHAELLERLDIFEGSTSSWQDVLEATLHEKVLKPLFRFTSLTHLVMCGAAGIDLTERGIQRMAKAWPNLRTLYIYARTRPYHDVHLRLRHLHHLAIGCPKLERLALLVNAEEEPILSEDIPTPDFVHPLKHLGVSVAPIDQADVVAQIIRMLFPQLESLSWRGSSRNEKWNQRWENVVYDLDIEQVQKKKWAEYLDL</sequence>
<protein>
    <submittedName>
        <fullName evidence="1">Expressed protein</fullName>
    </submittedName>
</protein>
<dbReference type="Proteomes" id="UP000007431">
    <property type="component" value="Unassembled WGS sequence"/>
</dbReference>
<dbReference type="Gene3D" id="3.80.10.10">
    <property type="entry name" value="Ribonuclease Inhibitor"/>
    <property type="match status" value="1"/>
</dbReference>
<dbReference type="VEuPathDB" id="FungiDB:SCHCODRAFT_02537572"/>
<dbReference type="EMBL" id="GL377302">
    <property type="protein sequence ID" value="EFJ02838.1"/>
    <property type="molecule type" value="Genomic_DNA"/>
</dbReference>
<proteinExistence type="predicted"/>
<accession>D8PMW4</accession>
<dbReference type="SUPFAM" id="SSF52047">
    <property type="entry name" value="RNI-like"/>
    <property type="match status" value="1"/>
</dbReference>
<dbReference type="InterPro" id="IPR032675">
    <property type="entry name" value="LRR_dom_sf"/>
</dbReference>
<dbReference type="HOGENOM" id="CLU_1547791_0_0_1"/>
<dbReference type="GeneID" id="9585674"/>
<keyword evidence="2" id="KW-1185">Reference proteome</keyword>
<dbReference type="AlphaFoldDB" id="D8PMW4"/>
<gene>
    <name evidence="1" type="ORF">SCHCODRAFT_83717</name>
</gene>
<name>D8PMW4_SCHCM</name>
<organism evidence="2">
    <name type="scientific">Schizophyllum commune (strain H4-8 / FGSC 9210)</name>
    <name type="common">Split gill fungus</name>
    <dbReference type="NCBI Taxonomy" id="578458"/>
    <lineage>
        <taxon>Eukaryota</taxon>
        <taxon>Fungi</taxon>
        <taxon>Dikarya</taxon>
        <taxon>Basidiomycota</taxon>
        <taxon>Agaricomycotina</taxon>
        <taxon>Agaricomycetes</taxon>
        <taxon>Agaricomycetidae</taxon>
        <taxon>Agaricales</taxon>
        <taxon>Schizophyllaceae</taxon>
        <taxon>Schizophyllum</taxon>
    </lineage>
</organism>
<evidence type="ECO:0000313" key="2">
    <source>
        <dbReference type="Proteomes" id="UP000007431"/>
    </source>
</evidence>
<reference evidence="1 2" key="1">
    <citation type="journal article" date="2010" name="Nat. Biotechnol.">
        <title>Genome sequence of the model mushroom Schizophyllum commune.</title>
        <authorList>
            <person name="Ohm R.A."/>
            <person name="de Jong J.F."/>
            <person name="Lugones L.G."/>
            <person name="Aerts A."/>
            <person name="Kothe E."/>
            <person name="Stajich J.E."/>
            <person name="de Vries R.P."/>
            <person name="Record E."/>
            <person name="Levasseur A."/>
            <person name="Baker S.E."/>
            <person name="Bartholomew K.A."/>
            <person name="Coutinho P.M."/>
            <person name="Erdmann S."/>
            <person name="Fowler T.J."/>
            <person name="Gathman A.C."/>
            <person name="Lombard V."/>
            <person name="Henrissat B."/>
            <person name="Knabe N."/>
            <person name="Kuees U."/>
            <person name="Lilly W.W."/>
            <person name="Lindquist E."/>
            <person name="Lucas S."/>
            <person name="Magnuson J.K."/>
            <person name="Piumi F."/>
            <person name="Raudaskoski M."/>
            <person name="Salamov A."/>
            <person name="Schmutz J."/>
            <person name="Schwarze F.W.M.R."/>
            <person name="vanKuyk P.A."/>
            <person name="Horton J.S."/>
            <person name="Grigoriev I.V."/>
            <person name="Woesten H.A.B."/>
        </authorList>
    </citation>
    <scope>NUCLEOTIDE SEQUENCE [LARGE SCALE GENOMIC DNA]</scope>
    <source>
        <strain evidence="2">H4-8 / FGSC 9210</strain>
    </source>
</reference>
<evidence type="ECO:0000313" key="1">
    <source>
        <dbReference type="EMBL" id="EFJ02838.1"/>
    </source>
</evidence>
<dbReference type="OrthoDB" id="3543113at2759"/>